<dbReference type="Proteomes" id="UP000015104">
    <property type="component" value="Unassembled WGS sequence"/>
</dbReference>
<feature type="transmembrane region" description="Helical" evidence="1">
    <location>
        <begin position="166"/>
        <end position="195"/>
    </location>
</feature>
<dbReference type="EMBL" id="CAEY01002024">
    <property type="status" value="NOT_ANNOTATED_CDS"/>
    <property type="molecule type" value="Genomic_DNA"/>
</dbReference>
<evidence type="ECO:0000313" key="2">
    <source>
        <dbReference type="EnsemblMetazoa" id="tetur09g06789.1"/>
    </source>
</evidence>
<reference evidence="3" key="1">
    <citation type="submission" date="2011-08" db="EMBL/GenBank/DDBJ databases">
        <authorList>
            <person name="Rombauts S."/>
        </authorList>
    </citation>
    <scope>NUCLEOTIDE SEQUENCE</scope>
    <source>
        <strain evidence="3">London</strain>
    </source>
</reference>
<dbReference type="HOGENOM" id="CLU_718312_0_0_1"/>
<evidence type="ECO:0008006" key="4">
    <source>
        <dbReference type="Google" id="ProtNLM"/>
    </source>
</evidence>
<keyword evidence="1" id="KW-1133">Transmembrane helix</keyword>
<evidence type="ECO:0000256" key="1">
    <source>
        <dbReference type="SAM" id="Phobius"/>
    </source>
</evidence>
<feature type="transmembrane region" description="Helical" evidence="1">
    <location>
        <begin position="78"/>
        <end position="96"/>
    </location>
</feature>
<evidence type="ECO:0000313" key="3">
    <source>
        <dbReference type="Proteomes" id="UP000015104"/>
    </source>
</evidence>
<name>T1KEJ1_TETUR</name>
<dbReference type="AlphaFoldDB" id="T1KEJ1"/>
<feature type="transmembrane region" description="Helical" evidence="1">
    <location>
        <begin position="362"/>
        <end position="380"/>
    </location>
</feature>
<reference evidence="2" key="2">
    <citation type="submission" date="2015-06" db="UniProtKB">
        <authorList>
            <consortium name="EnsemblMetazoa"/>
        </authorList>
    </citation>
    <scope>IDENTIFICATION</scope>
</reference>
<keyword evidence="1" id="KW-0812">Transmembrane</keyword>
<feature type="transmembrane region" description="Helical" evidence="1">
    <location>
        <begin position="282"/>
        <end position="305"/>
    </location>
</feature>
<keyword evidence="3" id="KW-1185">Reference proteome</keyword>
<organism evidence="2 3">
    <name type="scientific">Tetranychus urticae</name>
    <name type="common">Two-spotted spider mite</name>
    <dbReference type="NCBI Taxonomy" id="32264"/>
    <lineage>
        <taxon>Eukaryota</taxon>
        <taxon>Metazoa</taxon>
        <taxon>Ecdysozoa</taxon>
        <taxon>Arthropoda</taxon>
        <taxon>Chelicerata</taxon>
        <taxon>Arachnida</taxon>
        <taxon>Acari</taxon>
        <taxon>Acariformes</taxon>
        <taxon>Trombidiformes</taxon>
        <taxon>Prostigmata</taxon>
        <taxon>Eleutherengona</taxon>
        <taxon>Raphignathae</taxon>
        <taxon>Tetranychoidea</taxon>
        <taxon>Tetranychidae</taxon>
        <taxon>Tetranychus</taxon>
    </lineage>
</organism>
<protein>
    <recommendedName>
        <fullName evidence="4">Gustatory receptor</fullName>
    </recommendedName>
</protein>
<feature type="transmembrane region" description="Helical" evidence="1">
    <location>
        <begin position="31"/>
        <end position="49"/>
    </location>
</feature>
<keyword evidence="1" id="KW-0472">Membrane</keyword>
<feature type="transmembrane region" description="Helical" evidence="1">
    <location>
        <begin position="135"/>
        <end position="160"/>
    </location>
</feature>
<proteinExistence type="predicted"/>
<sequence length="384" mass="44542">MDELPGFHRYLKYQFNSLNYLQTSESVQIKWFFPTTFIVITVSLIKQLINLSLSEVNSFSYYIGDITLVAGHTRKHLTLIYFAWFFGGFGTVLTLYRSQFDRSLQKWARIGVIFEHLDSTQIHPYSGLPTIVHRIFIHFCNGALIGAALASFLCVLPSFLIYPTKYLIYLIFWLILTVAAGSSVVCNGANFLLLFTASAYIFGRRVHEETLILVDKVAEKCESFQPLNSIIKHSVKRLTLILIHQIEEYKFWVILNQNGFLSTYNAQFILNYLIFFIDIPKFLRISLIIFTFINLAVGLSFNFLVCTYAQHKIHGYCSNLRQTLNENISIRTKLRTLIFLENVENRYFFVIFGALNYSTHHFIIILLENITNLLLLIASLRRQN</sequence>
<accession>T1KEJ1</accession>
<dbReference type="EnsemblMetazoa" id="tetur09g06789.1">
    <property type="protein sequence ID" value="tetur09g06789.1"/>
    <property type="gene ID" value="tetur09g06789"/>
</dbReference>